<protein>
    <submittedName>
        <fullName evidence="2">Uncharacterized protein</fullName>
    </submittedName>
</protein>
<dbReference type="WBParaSite" id="PgR042_g101_t06">
    <property type="protein sequence ID" value="PgR042_g101_t06"/>
    <property type="gene ID" value="PgR042_g101"/>
</dbReference>
<keyword evidence="1" id="KW-1185">Reference proteome</keyword>
<accession>A0A915BJ75</accession>
<organism evidence="1 2">
    <name type="scientific">Parascaris univalens</name>
    <name type="common">Nematode worm</name>
    <dbReference type="NCBI Taxonomy" id="6257"/>
    <lineage>
        <taxon>Eukaryota</taxon>
        <taxon>Metazoa</taxon>
        <taxon>Ecdysozoa</taxon>
        <taxon>Nematoda</taxon>
        <taxon>Chromadorea</taxon>
        <taxon>Rhabditida</taxon>
        <taxon>Spirurina</taxon>
        <taxon>Ascaridomorpha</taxon>
        <taxon>Ascaridoidea</taxon>
        <taxon>Ascarididae</taxon>
        <taxon>Parascaris</taxon>
    </lineage>
</organism>
<sequence>MIKLEKKFSAFDRWNLINDLIWRSYIIIQGSSAKQKKEAYCKHQIIISDFWRELTQ</sequence>
<dbReference type="AlphaFoldDB" id="A0A915BJ75"/>
<name>A0A915BJ75_PARUN</name>
<evidence type="ECO:0000313" key="2">
    <source>
        <dbReference type="WBParaSite" id="PgR042_g101_t06"/>
    </source>
</evidence>
<proteinExistence type="predicted"/>
<evidence type="ECO:0000313" key="1">
    <source>
        <dbReference type="Proteomes" id="UP000887569"/>
    </source>
</evidence>
<dbReference type="Proteomes" id="UP000887569">
    <property type="component" value="Unplaced"/>
</dbReference>
<reference evidence="2" key="1">
    <citation type="submission" date="2022-11" db="UniProtKB">
        <authorList>
            <consortium name="WormBaseParasite"/>
        </authorList>
    </citation>
    <scope>IDENTIFICATION</scope>
</reference>